<dbReference type="Proteomes" id="UP001456562">
    <property type="component" value="Unassembled WGS sequence"/>
</dbReference>
<dbReference type="RefSeq" id="WP_031125688.1">
    <property type="nucleotide sequence ID" value="NZ_JBEJUE010000033.1"/>
</dbReference>
<sequence length="1113" mass="119682">MGEIRWDEDKAMSQEMLVWQIRQRAEALGDIAVLDRATELAVTLVDHTPVGHERRRLRLAMGAELLVLRFEWDGRSPHDLEVACEMAGLIPEAPPGELRLAPYILNVRAQAWYMLGSARGDTAALRRVLQALDEPRPPTVLDVGHQQLFDAQAVGLRGLAELALFRQTGEGGLLERAVEHVRRAVETFPDASSLPVDPGPVRAVMRVNLGVTLRYRYHQTGAASDLTDSFDALNRALGELPVSHPCLAIALTNLGGTLQAAYHAQGDPDLLVAAVDQFRKVLAATGPADSRLPQRRSNLVLALLMVHEYTGGHEPLHEAVPLARQAAIPGDWSGGHLSAQTDIYSAGALGAALVRRGDLLHEASDFTEAVDVLRRAAAVPAEGDPELPDLLKLLADAHFARYDAFGDPADLEAATATAQRMLSLPHIYSSDEAECLAQLARFRIRAVARSAPESTRSRRADLDAVVSMRRRLVSLTDPDAFDAVARAVGLSDALHMRYRLTGDPQDLTDALALSGAAVLNERAGEHDRLAALRLHAELLRDQARRDGGPAGLRQAMALWKITAASPLLTPEARVQDARLRAETAAGLGDWSEATDALTGAVALLPQFAWHGAGWSSRENVLARLAGLASDAAACAIRADRPREALTLLERGRSVLWRQVLHFRADLTALREEHPDLVRDLEETREAMLRGGGTGRFLPGPRDGDGPDSRMRGPEVDRHMALARRWDDVVARVRALPGQEQFLQVPPFAGIPEHGPDLAVLNVSDYGCHALLVRCGAVTALPLATTLDEVSGHTERFIDAVESPEADGLAAPERDVSPADGELPADVAADTLAWLYETVAGPVLDSFGVPDRAPDGQDAPRIVWSPTGPLTFLPLHAAGLHTTRHEAAPRTVMDRAVSSYSPSLDSVTDDGGAPGVRSALPRSGRGLLVVDVGDLPHPCDLPGAKAEADLLEDLFPEALRLSGVRADRDSVLRGLDACSWAHFACHGTQAVDDPSAAGLVLHGEEVSLADLSRARRTPARLAFLSACDTFRGGGRVADESLTLATGLRTAGWHDVVAAVYQADDAVSTQIVRAVYAGLVAGRPVHEALHEAVLCWRNILPVDPRPWAHFVHIGP</sequence>
<feature type="compositionally biased region" description="Basic and acidic residues" evidence="1">
    <location>
        <begin position="701"/>
        <end position="711"/>
    </location>
</feature>
<reference evidence="3 4" key="1">
    <citation type="submission" date="2024-01" db="EMBL/GenBank/DDBJ databases">
        <title>Metagenomic exploration of the rhizosphere soil microbial community and their significance in facilitating the development of wild simulated ginseng.</title>
        <authorList>
            <person name="Huang J."/>
        </authorList>
    </citation>
    <scope>NUCLEOTIDE SEQUENCE [LARGE SCALE GENOMIC DNA]</scope>
    <source>
        <strain evidence="3 4">WY141</strain>
    </source>
</reference>
<evidence type="ECO:0000259" key="2">
    <source>
        <dbReference type="Pfam" id="PF12770"/>
    </source>
</evidence>
<protein>
    <submittedName>
        <fullName evidence="3">CHAT domain-containing protein</fullName>
    </submittedName>
</protein>
<feature type="domain" description="CHAT" evidence="2">
    <location>
        <begin position="830"/>
        <end position="1112"/>
    </location>
</feature>
<evidence type="ECO:0000313" key="4">
    <source>
        <dbReference type="Proteomes" id="UP001456562"/>
    </source>
</evidence>
<gene>
    <name evidence="3" type="ORF">ABR748_28935</name>
</gene>
<keyword evidence="4" id="KW-1185">Reference proteome</keyword>
<dbReference type="EMBL" id="JBEJUE010000033">
    <property type="protein sequence ID" value="MER0428211.1"/>
    <property type="molecule type" value="Genomic_DNA"/>
</dbReference>
<proteinExistence type="predicted"/>
<organism evidence="3 4">
    <name type="scientific">Streptomyces microflavus</name>
    <name type="common">Streptomyces lipmanii</name>
    <dbReference type="NCBI Taxonomy" id="1919"/>
    <lineage>
        <taxon>Bacteria</taxon>
        <taxon>Bacillati</taxon>
        <taxon>Actinomycetota</taxon>
        <taxon>Actinomycetes</taxon>
        <taxon>Kitasatosporales</taxon>
        <taxon>Streptomycetaceae</taxon>
        <taxon>Streptomyces</taxon>
    </lineage>
</organism>
<dbReference type="Gene3D" id="1.25.40.10">
    <property type="entry name" value="Tetratricopeptide repeat domain"/>
    <property type="match status" value="1"/>
</dbReference>
<dbReference type="Pfam" id="PF12770">
    <property type="entry name" value="CHAT"/>
    <property type="match status" value="1"/>
</dbReference>
<dbReference type="InterPro" id="IPR024983">
    <property type="entry name" value="CHAT_dom"/>
</dbReference>
<evidence type="ECO:0000256" key="1">
    <source>
        <dbReference type="SAM" id="MobiDB-lite"/>
    </source>
</evidence>
<name>A0ABV1QAM4_STRMI</name>
<evidence type="ECO:0000313" key="3">
    <source>
        <dbReference type="EMBL" id="MER0428211.1"/>
    </source>
</evidence>
<dbReference type="InterPro" id="IPR011990">
    <property type="entry name" value="TPR-like_helical_dom_sf"/>
</dbReference>
<feature type="region of interest" description="Disordered" evidence="1">
    <location>
        <begin position="690"/>
        <end position="711"/>
    </location>
</feature>
<accession>A0ABV1QAM4</accession>
<comment type="caution">
    <text evidence="3">The sequence shown here is derived from an EMBL/GenBank/DDBJ whole genome shotgun (WGS) entry which is preliminary data.</text>
</comment>